<evidence type="ECO:0000313" key="1">
    <source>
        <dbReference type="EMBL" id="AZB48862.1"/>
    </source>
</evidence>
<proteinExistence type="predicted"/>
<reference evidence="1" key="1">
    <citation type="submission" date="2018-03" db="EMBL/GenBank/DDBJ databases">
        <title>Complete genome sequences of new Aeromonas and Pseudomonas phages promising in phage therapy dedicated to aquaculture.</title>
        <authorList>
            <person name="Kolsut J."/>
            <person name="Wojcik E."/>
            <person name="Wojtasik A."/>
            <person name="Dastych J."/>
        </authorList>
    </citation>
    <scope>NUCLEOTIDE SEQUENCE [LARGE SCALE GENOMIC DNA]</scope>
</reference>
<dbReference type="Pfam" id="PF25755">
    <property type="entry name" value="Phage_T3_1_05"/>
    <property type="match status" value="1"/>
</dbReference>
<evidence type="ECO:0000313" key="2">
    <source>
        <dbReference type="Proteomes" id="UP000246930"/>
    </source>
</evidence>
<dbReference type="KEGG" id="vg:54991760"/>
<dbReference type="EMBL" id="MH179473">
    <property type="protein sequence ID" value="AZB48862.1"/>
    <property type="molecule type" value="Genomic_DNA"/>
</dbReference>
<dbReference type="InterPro" id="IPR058006">
    <property type="entry name" value="1.05"/>
</dbReference>
<name>A0A3G6V683_9CAUD</name>
<sequence length="82" mass="9095">MHRVVCSLSLYCLSPIANKAIPHDFKQGLGPCGKVVTSLQVEKQVQGISVLQFTECGECKEFYYPYSQIAGRITITTKESPK</sequence>
<accession>A0A3G6V683</accession>
<dbReference type="Proteomes" id="UP000246930">
    <property type="component" value="Segment"/>
</dbReference>
<dbReference type="GeneID" id="54991760"/>
<protein>
    <submittedName>
        <fullName evidence="1">Uncharacterized protein</fullName>
    </submittedName>
</protein>
<organism evidence="1 2">
    <name type="scientific">Aeromonas phage 25AhydR2PP</name>
    <dbReference type="NCBI Taxonomy" id="2163976"/>
    <lineage>
        <taxon>Viruses</taxon>
        <taxon>Duplodnaviria</taxon>
        <taxon>Heunggongvirae</taxon>
        <taxon>Uroviricota</taxon>
        <taxon>Caudoviricetes</taxon>
        <taxon>Autographivirales</taxon>
        <taxon>Autonotataviridae</taxon>
        <taxon>Aerosvirus</taxon>
        <taxon>Aerosvirus av25AhydR2PP</taxon>
    </lineage>
</organism>
<dbReference type="RefSeq" id="YP_009801249.1">
    <property type="nucleotide sequence ID" value="NC_047966.1"/>
</dbReference>
<keyword evidence="2" id="KW-1185">Reference proteome</keyword>